<protein>
    <submittedName>
        <fullName evidence="1">Uncharacterized protein</fullName>
    </submittedName>
</protein>
<accession>L2FJN3</accession>
<dbReference type="EMBL" id="KB021038">
    <property type="protein sequence ID" value="ELA26567.1"/>
    <property type="molecule type" value="Genomic_DNA"/>
</dbReference>
<gene>
    <name evidence="1" type="ORF">CGGC5_12478</name>
</gene>
<proteinExistence type="predicted"/>
<dbReference type="AlphaFoldDB" id="L2FJN3"/>
<dbReference type="HOGENOM" id="CLU_986994_0_0_1"/>
<name>L2FJN3_COLFN</name>
<reference evidence="1" key="1">
    <citation type="submission" date="2012-08" db="EMBL/GenBank/DDBJ databases">
        <title>Genome analysis of Colletotrichum orbiculare and Colletotrichum fructicola.</title>
        <authorList>
            <person name="Gan P.H.P."/>
            <person name="Ikeda K."/>
            <person name="Irieda H."/>
            <person name="Narusaka M."/>
            <person name="O'Connell R.J."/>
            <person name="Narusaka Y."/>
            <person name="Takano Y."/>
            <person name="Kubo Y."/>
            <person name="Shirasu K."/>
        </authorList>
    </citation>
    <scope>NUCLEOTIDE SEQUENCE</scope>
    <source>
        <strain evidence="1">Nara gc5</strain>
    </source>
</reference>
<organism evidence="1">
    <name type="scientific">Colletotrichum fructicola (strain Nara gc5)</name>
    <name type="common">Anthracnose fungus</name>
    <name type="synonym">Colletotrichum gloeosporioides (strain Nara gc5)</name>
    <dbReference type="NCBI Taxonomy" id="1213859"/>
    <lineage>
        <taxon>Eukaryota</taxon>
        <taxon>Fungi</taxon>
        <taxon>Dikarya</taxon>
        <taxon>Ascomycota</taxon>
        <taxon>Pezizomycotina</taxon>
        <taxon>Sordariomycetes</taxon>
        <taxon>Hypocreomycetidae</taxon>
        <taxon>Glomerellales</taxon>
        <taxon>Glomerellaceae</taxon>
        <taxon>Colletotrichum</taxon>
        <taxon>Colletotrichum gloeosporioides species complex</taxon>
    </lineage>
</organism>
<sequence length="282" mass="31695">MPASSIRMLSMSDLRGSQWVAADIVTRPMQSKVFADQTTPHRATYLPPRPRSTEDAHQARIQDHFTTRPNTHMEQSDIEASTNFSKVGVSKPQPFWKSIPLYLGRTASFSRYERVSRSVPALQHRSGSLGLNHRIPKMRGSSWRGTATLKCRGPGPAIYDHARTALKDRTHGYHSLSPSSPIITGGYYVTYVEYRGAKNNTIHDVSSSHLWPPPAVLARPPPLRGPTANWNLTLKRLQVIHSLRRLGAPIYDFDPETYHATKKSQEGSIDRSWPTAFFSTPK</sequence>
<evidence type="ECO:0000313" key="1">
    <source>
        <dbReference type="EMBL" id="ELA26567.1"/>
    </source>
</evidence>